<keyword evidence="1" id="KW-0479">Metal-binding</keyword>
<dbReference type="OrthoDB" id="981939at2759"/>
<evidence type="ECO:0000256" key="2">
    <source>
        <dbReference type="SAM" id="MobiDB-lite"/>
    </source>
</evidence>
<dbReference type="GO" id="GO:0003676">
    <property type="term" value="F:nucleic acid binding"/>
    <property type="evidence" value="ECO:0007669"/>
    <property type="project" value="InterPro"/>
</dbReference>
<organism evidence="4 5">
    <name type="scientific">Hibiscus trionum</name>
    <name type="common">Flower of an hour</name>
    <dbReference type="NCBI Taxonomy" id="183268"/>
    <lineage>
        <taxon>Eukaryota</taxon>
        <taxon>Viridiplantae</taxon>
        <taxon>Streptophyta</taxon>
        <taxon>Embryophyta</taxon>
        <taxon>Tracheophyta</taxon>
        <taxon>Spermatophyta</taxon>
        <taxon>Magnoliopsida</taxon>
        <taxon>eudicotyledons</taxon>
        <taxon>Gunneridae</taxon>
        <taxon>Pentapetalae</taxon>
        <taxon>rosids</taxon>
        <taxon>malvids</taxon>
        <taxon>Malvales</taxon>
        <taxon>Malvaceae</taxon>
        <taxon>Malvoideae</taxon>
        <taxon>Hibiscus</taxon>
    </lineage>
</organism>
<feature type="domain" description="CCHC-type" evidence="3">
    <location>
        <begin position="228"/>
        <end position="243"/>
    </location>
</feature>
<name>A0A9W7ICS5_HIBTR</name>
<dbReference type="PROSITE" id="PS50158">
    <property type="entry name" value="ZF_CCHC"/>
    <property type="match status" value="1"/>
</dbReference>
<dbReference type="InterPro" id="IPR001878">
    <property type="entry name" value="Znf_CCHC"/>
</dbReference>
<evidence type="ECO:0000313" key="5">
    <source>
        <dbReference type="Proteomes" id="UP001165190"/>
    </source>
</evidence>
<sequence length="244" mass="28128">MDELTLFQSFYHELKTSRRLNHSGKGFNIWKCKVELFLGVIGVEYVLTQPKPNKENPDESPRHDKWVDDDFKARHVILGTLDDKLYMIYHQHETAKSILDDLTSFFARPSMAKRIMLYRRYMNHKMKEGASINDHTLEMMGMASDLERHGVKVPKDMQSMVLIENLPESWNDVVTPITVKLAFDEDALGLDNVEKRLLNAGQLKQLKRDRHDGESSSGSSSRGGFKGKCYDCGKFGHRRSDCPY</sequence>
<comment type="caution">
    <text evidence="4">The sequence shown here is derived from an EMBL/GenBank/DDBJ whole genome shotgun (WGS) entry which is preliminary data.</text>
</comment>
<dbReference type="AlphaFoldDB" id="A0A9W7ICS5"/>
<keyword evidence="1" id="KW-0862">Zinc</keyword>
<evidence type="ECO:0000256" key="1">
    <source>
        <dbReference type="PROSITE-ProRule" id="PRU00047"/>
    </source>
</evidence>
<accession>A0A9W7ICS5</accession>
<feature type="region of interest" description="Disordered" evidence="2">
    <location>
        <begin position="206"/>
        <end position="244"/>
    </location>
</feature>
<gene>
    <name evidence="4" type="ORF">HRI_002872800</name>
</gene>
<dbReference type="EMBL" id="BSYR01000024">
    <property type="protein sequence ID" value="GMI92035.1"/>
    <property type="molecule type" value="Genomic_DNA"/>
</dbReference>
<evidence type="ECO:0000259" key="3">
    <source>
        <dbReference type="PROSITE" id="PS50158"/>
    </source>
</evidence>
<dbReference type="Pfam" id="PF14223">
    <property type="entry name" value="Retrotran_gag_2"/>
    <property type="match status" value="1"/>
</dbReference>
<proteinExistence type="predicted"/>
<reference evidence="4" key="1">
    <citation type="submission" date="2023-05" db="EMBL/GenBank/DDBJ databases">
        <title>Genome and transcriptome analyses reveal genes involved in the formation of fine ridges on petal epidermal cells in Hibiscus trionum.</title>
        <authorList>
            <person name="Koshimizu S."/>
            <person name="Masuda S."/>
            <person name="Ishii T."/>
            <person name="Shirasu K."/>
            <person name="Hoshino A."/>
            <person name="Arita M."/>
        </authorList>
    </citation>
    <scope>NUCLEOTIDE SEQUENCE</scope>
    <source>
        <strain evidence="4">Hamamatsu line</strain>
    </source>
</reference>
<evidence type="ECO:0000313" key="4">
    <source>
        <dbReference type="EMBL" id="GMI92035.1"/>
    </source>
</evidence>
<dbReference type="PANTHER" id="PTHR47592">
    <property type="entry name" value="PBF68 PROTEIN"/>
    <property type="match status" value="1"/>
</dbReference>
<dbReference type="GO" id="GO:0008270">
    <property type="term" value="F:zinc ion binding"/>
    <property type="evidence" value="ECO:0007669"/>
    <property type="project" value="UniProtKB-KW"/>
</dbReference>
<protein>
    <recommendedName>
        <fullName evidence="3">CCHC-type domain-containing protein</fullName>
    </recommendedName>
</protein>
<keyword evidence="5" id="KW-1185">Reference proteome</keyword>
<dbReference type="PANTHER" id="PTHR47592:SF27">
    <property type="entry name" value="OS08G0421700 PROTEIN"/>
    <property type="match status" value="1"/>
</dbReference>
<dbReference type="Proteomes" id="UP001165190">
    <property type="component" value="Unassembled WGS sequence"/>
</dbReference>
<dbReference type="SMART" id="SM00343">
    <property type="entry name" value="ZnF_C2HC"/>
    <property type="match status" value="1"/>
</dbReference>
<dbReference type="InterPro" id="IPR036875">
    <property type="entry name" value="Znf_CCHC_sf"/>
</dbReference>
<keyword evidence="1" id="KW-0863">Zinc-finger</keyword>
<dbReference type="SUPFAM" id="SSF57756">
    <property type="entry name" value="Retrovirus zinc finger-like domains"/>
    <property type="match status" value="1"/>
</dbReference>